<dbReference type="GO" id="GO:0006260">
    <property type="term" value="P:DNA replication"/>
    <property type="evidence" value="ECO:0007669"/>
    <property type="project" value="UniProtKB-UniRule"/>
</dbReference>
<evidence type="ECO:0000313" key="5">
    <source>
        <dbReference type="EMBL" id="QMV72066.1"/>
    </source>
</evidence>
<dbReference type="GO" id="GO:0009295">
    <property type="term" value="C:nucleoid"/>
    <property type="evidence" value="ECO:0007669"/>
    <property type="project" value="TreeGrafter"/>
</dbReference>
<keyword evidence="1 2" id="KW-0238">DNA-binding</keyword>
<gene>
    <name evidence="5" type="primary">ssb</name>
    <name evidence="5" type="ORF">HS961_04010</name>
</gene>
<comment type="function">
    <text evidence="2">Plays an important role in DNA replication, recombination and repair. Binds to ssDNA and to an array of partner proteins to recruit them to their sites of action during DNA metabolism.</text>
</comment>
<dbReference type="SUPFAM" id="SSF50249">
    <property type="entry name" value="Nucleic acid-binding proteins"/>
    <property type="match status" value="1"/>
</dbReference>
<dbReference type="PANTHER" id="PTHR10302:SF27">
    <property type="entry name" value="SINGLE-STRANDED DNA-BINDING PROTEIN"/>
    <property type="match status" value="1"/>
</dbReference>
<comment type="caution">
    <text evidence="2">Lacks conserved residue(s) required for the propagation of feature annotation.</text>
</comment>
<evidence type="ECO:0000313" key="6">
    <source>
        <dbReference type="Proteomes" id="UP000515240"/>
    </source>
</evidence>
<dbReference type="Gene3D" id="2.40.50.140">
    <property type="entry name" value="Nucleic acid-binding proteins"/>
    <property type="match status" value="1"/>
</dbReference>
<dbReference type="InterPro" id="IPR011344">
    <property type="entry name" value="ssDNA-bd"/>
</dbReference>
<dbReference type="HAMAP" id="MF_00984">
    <property type="entry name" value="SSB"/>
    <property type="match status" value="1"/>
</dbReference>
<feature type="short sequence motif" description="Important for interaction with partner proteins" evidence="2">
    <location>
        <begin position="191"/>
        <end position="196"/>
    </location>
</feature>
<dbReference type="NCBIfam" id="TIGR00621">
    <property type="entry name" value="ssb"/>
    <property type="match status" value="1"/>
</dbReference>
<evidence type="ECO:0000256" key="3">
    <source>
        <dbReference type="RuleBase" id="RU000524"/>
    </source>
</evidence>
<comment type="subunit">
    <text evidence="2">Homotetramer.</text>
</comment>
<reference evidence="5 6" key="1">
    <citation type="journal article" date="2020" name="G3 (Bethesda)">
        <title>CeMbio - The Caenorhabditis elegans Microbiome Resource.</title>
        <authorList>
            <person name="Dirksen P."/>
            <person name="Assie A."/>
            <person name="Zimmermann J."/>
            <person name="Zhang F."/>
            <person name="Tietje A.M."/>
            <person name="Marsh S.A."/>
            <person name="Felix M.A."/>
            <person name="Shapira M."/>
            <person name="Kaleta C."/>
            <person name="Schulenburg H."/>
            <person name="Samuel B."/>
        </authorList>
    </citation>
    <scope>NUCLEOTIDE SEQUENCE [LARGE SCALE GENOMIC DNA]</scope>
    <source>
        <strain evidence="5 6">BIGb0172</strain>
    </source>
</reference>
<feature type="compositionally biased region" description="Low complexity" evidence="4">
    <location>
        <begin position="145"/>
        <end position="164"/>
    </location>
</feature>
<sequence length="196" mass="20777">MASVNKVIIVGNLGRDPEMRTFPSGDQVANVTIATTDRWRDKNSGENKEATEWHRVVFNGRLAEIVGQYLRKGSQVYVEGSLRTRKWTDQATGQERYATEIRADSMQMLGSRQGQGGPGGQGGGDDYGYGDSGYGDQGGGGGAPAGNFQRRAPAPAMAPAAAPRQAPPPRPAPAPMPAPAPRAASGFDDMDDDIPF</sequence>
<dbReference type="KEGG" id="cpis:HS961_04010"/>
<feature type="region of interest" description="Disordered" evidence="4">
    <location>
        <begin position="109"/>
        <end position="196"/>
    </location>
</feature>
<dbReference type="PROSITE" id="PS50935">
    <property type="entry name" value="SSB"/>
    <property type="match status" value="1"/>
</dbReference>
<name>A0A7G5EDJ1_9BURK</name>
<dbReference type="CDD" id="cd04496">
    <property type="entry name" value="SSB_OBF"/>
    <property type="match status" value="1"/>
</dbReference>
<keyword evidence="2" id="KW-0227">DNA damage</keyword>
<evidence type="ECO:0000256" key="1">
    <source>
        <dbReference type="ARBA" id="ARBA00023125"/>
    </source>
</evidence>
<feature type="compositionally biased region" description="Gly residues" evidence="4">
    <location>
        <begin position="113"/>
        <end position="144"/>
    </location>
</feature>
<dbReference type="GO" id="GO:0006281">
    <property type="term" value="P:DNA repair"/>
    <property type="evidence" value="ECO:0007669"/>
    <property type="project" value="UniProtKB-UniRule"/>
</dbReference>
<evidence type="ECO:0000256" key="4">
    <source>
        <dbReference type="SAM" id="MobiDB-lite"/>
    </source>
</evidence>
<proteinExistence type="inferred from homology"/>
<feature type="compositionally biased region" description="Pro residues" evidence="4">
    <location>
        <begin position="165"/>
        <end position="180"/>
    </location>
</feature>
<dbReference type="GO" id="GO:0003697">
    <property type="term" value="F:single-stranded DNA binding"/>
    <property type="evidence" value="ECO:0007669"/>
    <property type="project" value="UniProtKB-UniRule"/>
</dbReference>
<dbReference type="PANTHER" id="PTHR10302">
    <property type="entry name" value="SINGLE-STRANDED DNA-BINDING PROTEIN"/>
    <property type="match status" value="1"/>
</dbReference>
<dbReference type="InterPro" id="IPR012340">
    <property type="entry name" value="NA-bd_OB-fold"/>
</dbReference>
<dbReference type="EMBL" id="CP058554">
    <property type="protein sequence ID" value="QMV72066.1"/>
    <property type="molecule type" value="Genomic_DNA"/>
</dbReference>
<protein>
    <recommendedName>
        <fullName evidence="2 3">Single-stranded DNA-binding protein</fullName>
        <shortName evidence="2">SSB</shortName>
    </recommendedName>
</protein>
<dbReference type="GO" id="GO:0006310">
    <property type="term" value="P:DNA recombination"/>
    <property type="evidence" value="ECO:0007669"/>
    <property type="project" value="UniProtKB-UniRule"/>
</dbReference>
<dbReference type="Pfam" id="PF00436">
    <property type="entry name" value="SSB"/>
    <property type="match status" value="1"/>
</dbReference>
<dbReference type="AlphaFoldDB" id="A0A7G5EDJ1"/>
<keyword evidence="2" id="KW-0235">DNA replication</keyword>
<evidence type="ECO:0000256" key="2">
    <source>
        <dbReference type="HAMAP-Rule" id="MF_00984"/>
    </source>
</evidence>
<keyword evidence="2" id="KW-0233">DNA recombination</keyword>
<dbReference type="InterPro" id="IPR000424">
    <property type="entry name" value="Primosome_PriB/ssb"/>
</dbReference>
<keyword evidence="6" id="KW-1185">Reference proteome</keyword>
<organism evidence="5 6">
    <name type="scientific">Comamonas piscis</name>
    <dbReference type="NCBI Taxonomy" id="1562974"/>
    <lineage>
        <taxon>Bacteria</taxon>
        <taxon>Pseudomonadati</taxon>
        <taxon>Pseudomonadota</taxon>
        <taxon>Betaproteobacteria</taxon>
        <taxon>Burkholderiales</taxon>
        <taxon>Comamonadaceae</taxon>
        <taxon>Comamonas</taxon>
    </lineage>
</organism>
<dbReference type="RefSeq" id="WP_182326490.1">
    <property type="nucleotide sequence ID" value="NZ_CP058554.1"/>
</dbReference>
<keyword evidence="2" id="KW-0234">DNA repair</keyword>
<dbReference type="Proteomes" id="UP000515240">
    <property type="component" value="Chromosome"/>
</dbReference>
<accession>A0A7G5EDJ1</accession>